<dbReference type="RefSeq" id="WP_130962639.1">
    <property type="nucleotide sequence ID" value="NZ_SIRT01000001.1"/>
</dbReference>
<dbReference type="OrthoDB" id="2149800at2"/>
<dbReference type="Gene3D" id="3.10.350.10">
    <property type="entry name" value="LysM domain"/>
    <property type="match status" value="2"/>
</dbReference>
<feature type="signal peptide" evidence="1">
    <location>
        <begin position="1"/>
        <end position="23"/>
    </location>
</feature>
<organism evidence="3 4">
    <name type="scientific">Hyunsoonleella flava</name>
    <dbReference type="NCBI Taxonomy" id="2527939"/>
    <lineage>
        <taxon>Bacteria</taxon>
        <taxon>Pseudomonadati</taxon>
        <taxon>Bacteroidota</taxon>
        <taxon>Flavobacteriia</taxon>
        <taxon>Flavobacteriales</taxon>
        <taxon>Flavobacteriaceae</taxon>
    </lineage>
</organism>
<dbReference type="Proteomes" id="UP000291142">
    <property type="component" value="Unassembled WGS sequence"/>
</dbReference>
<evidence type="ECO:0000256" key="1">
    <source>
        <dbReference type="SAM" id="SignalP"/>
    </source>
</evidence>
<dbReference type="PANTHER" id="PTHR33734:SF22">
    <property type="entry name" value="MEMBRANE-BOUND LYTIC MUREIN TRANSGLYCOSYLASE D"/>
    <property type="match status" value="1"/>
</dbReference>
<sequence>MLKNFRYILFVGLLFMGATIAFAQSKPTYKDVLLNGKPAKLNLATGEFILVDGNKIDTIKPLEINDKTFEQTKENTDKSPDVKPKASDSLEVPKDKSIVHTVKAGETLFGLSKKYNVSLVALQKANNLETTLIHVGQKLRVSNLDALDEQSDIADTWIVSKGDTLYSIAKKNNTTVTALKRLNNLKNNLISIGQKLRLK</sequence>
<accession>A0A4Q9FI56</accession>
<dbReference type="InterPro" id="IPR018392">
    <property type="entry name" value="LysM"/>
</dbReference>
<dbReference type="CDD" id="cd00118">
    <property type="entry name" value="LysM"/>
    <property type="match status" value="2"/>
</dbReference>
<keyword evidence="1" id="KW-0732">Signal</keyword>
<dbReference type="AlphaFoldDB" id="A0A4Q9FI56"/>
<feature type="domain" description="LysM" evidence="2">
    <location>
        <begin position="98"/>
        <end position="141"/>
    </location>
</feature>
<proteinExistence type="predicted"/>
<feature type="chain" id="PRO_5020329359" evidence="1">
    <location>
        <begin position="24"/>
        <end position="199"/>
    </location>
</feature>
<dbReference type="SUPFAM" id="SSF54106">
    <property type="entry name" value="LysM domain"/>
    <property type="match status" value="2"/>
</dbReference>
<dbReference type="PROSITE" id="PS51782">
    <property type="entry name" value="LYSM"/>
    <property type="match status" value="2"/>
</dbReference>
<dbReference type="PANTHER" id="PTHR33734">
    <property type="entry name" value="LYSM DOMAIN-CONTAINING GPI-ANCHORED PROTEIN 2"/>
    <property type="match status" value="1"/>
</dbReference>
<evidence type="ECO:0000313" key="4">
    <source>
        <dbReference type="Proteomes" id="UP000291142"/>
    </source>
</evidence>
<dbReference type="SMART" id="SM00257">
    <property type="entry name" value="LysM"/>
    <property type="match status" value="2"/>
</dbReference>
<gene>
    <name evidence="3" type="ORF">EYD45_01855</name>
</gene>
<keyword evidence="4" id="KW-1185">Reference proteome</keyword>
<dbReference type="Pfam" id="PF01476">
    <property type="entry name" value="LysM"/>
    <property type="match status" value="2"/>
</dbReference>
<dbReference type="InterPro" id="IPR036779">
    <property type="entry name" value="LysM_dom_sf"/>
</dbReference>
<protein>
    <submittedName>
        <fullName evidence="3">LysM peptidoglycan-binding domain-containing protein</fullName>
    </submittedName>
</protein>
<evidence type="ECO:0000313" key="3">
    <source>
        <dbReference type="EMBL" id="TBN06652.1"/>
    </source>
</evidence>
<evidence type="ECO:0000259" key="2">
    <source>
        <dbReference type="PROSITE" id="PS51782"/>
    </source>
</evidence>
<reference evidence="3 4" key="1">
    <citation type="submission" date="2019-02" db="EMBL/GenBank/DDBJ databases">
        <title>Hyunsoonleella sp., isolated from marine sediment.</title>
        <authorList>
            <person name="Liu B.-T."/>
        </authorList>
    </citation>
    <scope>NUCLEOTIDE SEQUENCE [LARGE SCALE GENOMIC DNA]</scope>
    <source>
        <strain evidence="3 4">T58</strain>
    </source>
</reference>
<comment type="caution">
    <text evidence="3">The sequence shown here is derived from an EMBL/GenBank/DDBJ whole genome shotgun (WGS) entry which is preliminary data.</text>
</comment>
<name>A0A4Q9FI56_9FLAO</name>
<feature type="domain" description="LysM" evidence="2">
    <location>
        <begin position="155"/>
        <end position="198"/>
    </location>
</feature>
<dbReference type="EMBL" id="SIRT01000001">
    <property type="protein sequence ID" value="TBN06652.1"/>
    <property type="molecule type" value="Genomic_DNA"/>
</dbReference>